<feature type="domain" description="Ribbon-helix-helix protein CopG" evidence="1">
    <location>
        <begin position="5"/>
        <end position="39"/>
    </location>
</feature>
<proteinExistence type="predicted"/>
<accession>A0A7W5Z7Z7</accession>
<dbReference type="AlphaFoldDB" id="A0A7W5Z7Z7"/>
<name>A0A7W5Z7Z7_9HYPH</name>
<keyword evidence="3" id="KW-1185">Reference proteome</keyword>
<gene>
    <name evidence="2" type="ORF">FHS81_003786</name>
</gene>
<reference evidence="2 3" key="1">
    <citation type="submission" date="2020-08" db="EMBL/GenBank/DDBJ databases">
        <title>Genomic Encyclopedia of Type Strains, Phase IV (KMG-IV): sequencing the most valuable type-strain genomes for metagenomic binning, comparative biology and taxonomic classification.</title>
        <authorList>
            <person name="Goeker M."/>
        </authorList>
    </citation>
    <scope>NUCLEOTIDE SEQUENCE [LARGE SCALE GENOMIC DNA]</scope>
    <source>
        <strain evidence="2 3">DSM 28760</strain>
    </source>
</reference>
<dbReference type="Proteomes" id="UP000537592">
    <property type="component" value="Unassembled WGS sequence"/>
</dbReference>
<comment type="caution">
    <text evidence="2">The sequence shown here is derived from an EMBL/GenBank/DDBJ whole genome shotgun (WGS) entry which is preliminary data.</text>
</comment>
<evidence type="ECO:0000313" key="3">
    <source>
        <dbReference type="Proteomes" id="UP000537592"/>
    </source>
</evidence>
<dbReference type="RefSeq" id="WP_343052577.1">
    <property type="nucleotide sequence ID" value="NZ_JACICC010000037.1"/>
</dbReference>
<dbReference type="Pfam" id="PF01402">
    <property type="entry name" value="RHH_1"/>
    <property type="match status" value="1"/>
</dbReference>
<organism evidence="2 3">
    <name type="scientific">Pseudochelatococcus contaminans</name>
    <dbReference type="NCBI Taxonomy" id="1538103"/>
    <lineage>
        <taxon>Bacteria</taxon>
        <taxon>Pseudomonadati</taxon>
        <taxon>Pseudomonadota</taxon>
        <taxon>Alphaproteobacteria</taxon>
        <taxon>Hyphomicrobiales</taxon>
        <taxon>Chelatococcaceae</taxon>
        <taxon>Pseudochelatococcus</taxon>
    </lineage>
</organism>
<dbReference type="EMBL" id="JACICC010000037">
    <property type="protein sequence ID" value="MBB3811664.1"/>
    <property type="molecule type" value="Genomic_DNA"/>
</dbReference>
<protein>
    <submittedName>
        <fullName evidence="2">Metal-responsive CopG/Arc/MetJ family transcriptional regulator</fullName>
    </submittedName>
</protein>
<dbReference type="SUPFAM" id="SSF47598">
    <property type="entry name" value="Ribbon-helix-helix"/>
    <property type="match status" value="1"/>
</dbReference>
<evidence type="ECO:0000313" key="2">
    <source>
        <dbReference type="EMBL" id="MBB3811664.1"/>
    </source>
</evidence>
<dbReference type="InterPro" id="IPR010985">
    <property type="entry name" value="Ribbon_hlx_hlx"/>
</dbReference>
<dbReference type="InterPro" id="IPR002145">
    <property type="entry name" value="CopG"/>
</dbReference>
<evidence type="ECO:0000259" key="1">
    <source>
        <dbReference type="Pfam" id="PF01402"/>
    </source>
</evidence>
<dbReference type="GO" id="GO:0006355">
    <property type="term" value="P:regulation of DNA-templated transcription"/>
    <property type="evidence" value="ECO:0007669"/>
    <property type="project" value="InterPro"/>
</dbReference>
<sequence length="43" mass="4843">MNTDLPAEMVKAIDQLKEARGVRGRTPIIEEALRVYIETQQGT</sequence>